<proteinExistence type="predicted"/>
<dbReference type="GO" id="GO:0016788">
    <property type="term" value="F:hydrolase activity, acting on ester bonds"/>
    <property type="evidence" value="ECO:0007669"/>
    <property type="project" value="UniProtKB-ARBA"/>
</dbReference>
<organism evidence="2 3">
    <name type="scientific">Neorhodopirellula pilleata</name>
    <dbReference type="NCBI Taxonomy" id="2714738"/>
    <lineage>
        <taxon>Bacteria</taxon>
        <taxon>Pseudomonadati</taxon>
        <taxon>Planctomycetota</taxon>
        <taxon>Planctomycetia</taxon>
        <taxon>Pirellulales</taxon>
        <taxon>Pirellulaceae</taxon>
        <taxon>Neorhodopirellula</taxon>
    </lineage>
</organism>
<keyword evidence="1" id="KW-1133">Transmembrane helix</keyword>
<keyword evidence="1" id="KW-0812">Transmembrane</keyword>
<feature type="transmembrane region" description="Helical" evidence="1">
    <location>
        <begin position="17"/>
        <end position="42"/>
    </location>
</feature>
<reference evidence="2 3" key="1">
    <citation type="submission" date="2019-02" db="EMBL/GenBank/DDBJ databases">
        <title>Deep-cultivation of Planctomycetes and their phenomic and genomic characterization uncovers novel biology.</title>
        <authorList>
            <person name="Wiegand S."/>
            <person name="Jogler M."/>
            <person name="Boedeker C."/>
            <person name="Pinto D."/>
            <person name="Vollmers J."/>
            <person name="Rivas-Marin E."/>
            <person name="Kohn T."/>
            <person name="Peeters S.H."/>
            <person name="Heuer A."/>
            <person name="Rast P."/>
            <person name="Oberbeckmann S."/>
            <person name="Bunk B."/>
            <person name="Jeske O."/>
            <person name="Meyerdierks A."/>
            <person name="Storesund J.E."/>
            <person name="Kallscheuer N."/>
            <person name="Luecker S."/>
            <person name="Lage O.M."/>
            <person name="Pohl T."/>
            <person name="Merkel B.J."/>
            <person name="Hornburger P."/>
            <person name="Mueller R.-W."/>
            <person name="Bruemmer F."/>
            <person name="Labrenz M."/>
            <person name="Spormann A.M."/>
            <person name="Op Den Camp H."/>
            <person name="Overmann J."/>
            <person name="Amann R."/>
            <person name="Jetten M.S.M."/>
            <person name="Mascher T."/>
            <person name="Medema M.H."/>
            <person name="Devos D.P."/>
            <person name="Kaster A.-K."/>
            <person name="Ovreas L."/>
            <person name="Rohde M."/>
            <person name="Galperin M.Y."/>
            <person name="Jogler C."/>
        </authorList>
    </citation>
    <scope>NUCLEOTIDE SEQUENCE [LARGE SCALE GENOMIC DNA]</scope>
    <source>
        <strain evidence="2 3">Pla100</strain>
    </source>
</reference>
<comment type="caution">
    <text evidence="2">The sequence shown here is derived from an EMBL/GenBank/DDBJ whole genome shotgun (WGS) entry which is preliminary data.</text>
</comment>
<dbReference type="Gene3D" id="3.40.50.1110">
    <property type="entry name" value="SGNH hydrolase"/>
    <property type="match status" value="1"/>
</dbReference>
<dbReference type="Proteomes" id="UP000316213">
    <property type="component" value="Unassembled WGS sequence"/>
</dbReference>
<accession>A0A5C6ACF2</accession>
<gene>
    <name evidence="2" type="ORF">Pla100_22490</name>
</gene>
<sequence length="176" mass="19411">MNQDDPPTKPLARRRRLFAIASVTLGLVVSALIAEFALRVYVASRGWTPNCYVTGMAFLVPHEQAGHTLRPNLRLRSSVYNVTTNAFGLRGPEIEAIKPDDTTRILVLGGSSVFGYLVPDGQDSCVQLQAILKQESSLAEHDWQVLNAGVPGYNMTQCRLRYTSDLAALKPDWVIL</sequence>
<keyword evidence="3" id="KW-1185">Reference proteome</keyword>
<dbReference type="OrthoDB" id="277306at2"/>
<dbReference type="SUPFAM" id="SSF52266">
    <property type="entry name" value="SGNH hydrolase"/>
    <property type="match status" value="1"/>
</dbReference>
<evidence type="ECO:0000256" key="1">
    <source>
        <dbReference type="SAM" id="Phobius"/>
    </source>
</evidence>
<dbReference type="RefSeq" id="WP_146577759.1">
    <property type="nucleotide sequence ID" value="NZ_SJPM01000004.1"/>
</dbReference>
<dbReference type="InterPro" id="IPR036514">
    <property type="entry name" value="SGNH_hydro_sf"/>
</dbReference>
<protein>
    <recommendedName>
        <fullName evidence="4">SGNH hydrolase-type esterase domain-containing protein</fullName>
    </recommendedName>
</protein>
<keyword evidence="1" id="KW-0472">Membrane</keyword>
<evidence type="ECO:0000313" key="2">
    <source>
        <dbReference type="EMBL" id="TWT97100.1"/>
    </source>
</evidence>
<evidence type="ECO:0000313" key="3">
    <source>
        <dbReference type="Proteomes" id="UP000316213"/>
    </source>
</evidence>
<name>A0A5C6ACF2_9BACT</name>
<evidence type="ECO:0008006" key="4">
    <source>
        <dbReference type="Google" id="ProtNLM"/>
    </source>
</evidence>
<dbReference type="AlphaFoldDB" id="A0A5C6ACF2"/>
<dbReference type="EMBL" id="SJPM01000004">
    <property type="protein sequence ID" value="TWT97100.1"/>
    <property type="molecule type" value="Genomic_DNA"/>
</dbReference>